<dbReference type="InterPro" id="IPR011992">
    <property type="entry name" value="EF-hand-dom_pair"/>
</dbReference>
<proteinExistence type="predicted"/>
<dbReference type="Proteomes" id="UP001152797">
    <property type="component" value="Unassembled WGS sequence"/>
</dbReference>
<feature type="compositionally biased region" description="Low complexity" evidence="1">
    <location>
        <begin position="173"/>
        <end position="185"/>
    </location>
</feature>
<evidence type="ECO:0000256" key="1">
    <source>
        <dbReference type="SAM" id="MobiDB-lite"/>
    </source>
</evidence>
<feature type="domain" description="EF-hand" evidence="2">
    <location>
        <begin position="28"/>
        <end position="63"/>
    </location>
</feature>
<evidence type="ECO:0000259" key="2">
    <source>
        <dbReference type="PROSITE" id="PS50222"/>
    </source>
</evidence>
<protein>
    <submittedName>
        <fullName evidence="4">EF-hand domain-containing protein</fullName>
    </submittedName>
</protein>
<feature type="region of interest" description="Disordered" evidence="1">
    <location>
        <begin position="1"/>
        <end position="28"/>
    </location>
</feature>
<dbReference type="AlphaFoldDB" id="A0A9P1D0X2"/>
<feature type="compositionally biased region" description="Basic and acidic residues" evidence="1">
    <location>
        <begin position="12"/>
        <end position="23"/>
    </location>
</feature>
<dbReference type="PROSITE" id="PS50222">
    <property type="entry name" value="EF_HAND_2"/>
    <property type="match status" value="1"/>
</dbReference>
<gene>
    <name evidence="3" type="ORF">C1SCF055_LOCUS26710</name>
</gene>
<evidence type="ECO:0000313" key="4">
    <source>
        <dbReference type="EMBL" id="CAL4787914.1"/>
    </source>
</evidence>
<feature type="compositionally biased region" description="Polar residues" evidence="1">
    <location>
        <begin position="191"/>
        <end position="200"/>
    </location>
</feature>
<dbReference type="EMBL" id="CAMXCT020002807">
    <property type="protein sequence ID" value="CAL1153977.1"/>
    <property type="molecule type" value="Genomic_DNA"/>
</dbReference>
<reference evidence="4 5" key="2">
    <citation type="submission" date="2024-05" db="EMBL/GenBank/DDBJ databases">
        <authorList>
            <person name="Chen Y."/>
            <person name="Shah S."/>
            <person name="Dougan E. K."/>
            <person name="Thang M."/>
            <person name="Chan C."/>
        </authorList>
    </citation>
    <scope>NUCLEOTIDE SEQUENCE [LARGE SCALE GENOMIC DNA]</scope>
</reference>
<name>A0A9P1D0X2_9DINO</name>
<evidence type="ECO:0000313" key="3">
    <source>
        <dbReference type="EMBL" id="CAI4000602.1"/>
    </source>
</evidence>
<dbReference type="SUPFAM" id="SSF47473">
    <property type="entry name" value="EF-hand"/>
    <property type="match status" value="1"/>
</dbReference>
<dbReference type="OrthoDB" id="10591421at2759"/>
<sequence>MSNADAHRRKLDRLGAPKPKDGEEMTMTSQKDLEAAFGMLDEDRDGKLTKSEAINFLICAGWCLPEELDSELSDVQRSHFSFQELCEVLRRLSSSKTENLSVAQLTTSLLYLADNESLGLEHLNEVVCTGEKAAMSPEELENVLDTLGVFDESVDCPELAKRILDAVCNPPTKAGAAKSAKSAKPAKPKQLENTAAQPSSRSRDSHSDFLRFLTA</sequence>
<dbReference type="EMBL" id="CAMXCT010002807">
    <property type="protein sequence ID" value="CAI4000602.1"/>
    <property type="molecule type" value="Genomic_DNA"/>
</dbReference>
<reference evidence="3" key="1">
    <citation type="submission" date="2022-10" db="EMBL/GenBank/DDBJ databases">
        <authorList>
            <person name="Chen Y."/>
            <person name="Dougan E. K."/>
            <person name="Chan C."/>
            <person name="Rhodes N."/>
            <person name="Thang M."/>
        </authorList>
    </citation>
    <scope>NUCLEOTIDE SEQUENCE</scope>
</reference>
<dbReference type="InterPro" id="IPR002048">
    <property type="entry name" value="EF_hand_dom"/>
</dbReference>
<feature type="region of interest" description="Disordered" evidence="1">
    <location>
        <begin position="172"/>
        <end position="208"/>
    </location>
</feature>
<evidence type="ECO:0000313" key="5">
    <source>
        <dbReference type="Proteomes" id="UP001152797"/>
    </source>
</evidence>
<keyword evidence="5" id="KW-1185">Reference proteome</keyword>
<dbReference type="EMBL" id="CAMXCT030002807">
    <property type="protein sequence ID" value="CAL4787914.1"/>
    <property type="molecule type" value="Genomic_DNA"/>
</dbReference>
<dbReference type="Gene3D" id="1.10.238.10">
    <property type="entry name" value="EF-hand"/>
    <property type="match status" value="1"/>
</dbReference>
<dbReference type="GO" id="GO:0005509">
    <property type="term" value="F:calcium ion binding"/>
    <property type="evidence" value="ECO:0007669"/>
    <property type="project" value="InterPro"/>
</dbReference>
<accession>A0A9P1D0X2</accession>
<organism evidence="3">
    <name type="scientific">Cladocopium goreaui</name>
    <dbReference type="NCBI Taxonomy" id="2562237"/>
    <lineage>
        <taxon>Eukaryota</taxon>
        <taxon>Sar</taxon>
        <taxon>Alveolata</taxon>
        <taxon>Dinophyceae</taxon>
        <taxon>Suessiales</taxon>
        <taxon>Symbiodiniaceae</taxon>
        <taxon>Cladocopium</taxon>
    </lineage>
</organism>
<comment type="caution">
    <text evidence="3">The sequence shown here is derived from an EMBL/GenBank/DDBJ whole genome shotgun (WGS) entry which is preliminary data.</text>
</comment>